<protein>
    <submittedName>
        <fullName evidence="2">Uncharacterized protein</fullName>
    </submittedName>
</protein>
<feature type="compositionally biased region" description="Basic and acidic residues" evidence="1">
    <location>
        <begin position="1"/>
        <end position="41"/>
    </location>
</feature>
<comment type="caution">
    <text evidence="2">The sequence shown here is derived from an EMBL/GenBank/DDBJ whole genome shotgun (WGS) entry which is preliminary data.</text>
</comment>
<evidence type="ECO:0000256" key="1">
    <source>
        <dbReference type="SAM" id="MobiDB-lite"/>
    </source>
</evidence>
<keyword evidence="3" id="KW-1185">Reference proteome</keyword>
<dbReference type="Proteomes" id="UP001141806">
    <property type="component" value="Unassembled WGS sequence"/>
</dbReference>
<accession>A0A9Q0GL83</accession>
<dbReference type="EMBL" id="JAMYWD010001264">
    <property type="protein sequence ID" value="KAJ4943972.1"/>
    <property type="molecule type" value="Genomic_DNA"/>
</dbReference>
<gene>
    <name evidence="2" type="ORF">NE237_005575</name>
</gene>
<proteinExistence type="predicted"/>
<feature type="compositionally biased region" description="Basic residues" evidence="1">
    <location>
        <begin position="150"/>
        <end position="162"/>
    </location>
</feature>
<name>A0A9Q0GL83_9MAGN</name>
<evidence type="ECO:0000313" key="3">
    <source>
        <dbReference type="Proteomes" id="UP001141806"/>
    </source>
</evidence>
<reference evidence="2" key="1">
    <citation type="journal article" date="2023" name="Plant J.">
        <title>The genome of the king protea, Protea cynaroides.</title>
        <authorList>
            <person name="Chang J."/>
            <person name="Duong T.A."/>
            <person name="Schoeman C."/>
            <person name="Ma X."/>
            <person name="Roodt D."/>
            <person name="Barker N."/>
            <person name="Li Z."/>
            <person name="Van de Peer Y."/>
            <person name="Mizrachi E."/>
        </authorList>
    </citation>
    <scope>NUCLEOTIDE SEQUENCE</scope>
    <source>
        <tissue evidence="2">Young leaves</tissue>
    </source>
</reference>
<feature type="region of interest" description="Disordered" evidence="1">
    <location>
        <begin position="1"/>
        <end position="61"/>
    </location>
</feature>
<organism evidence="2 3">
    <name type="scientific">Protea cynaroides</name>
    <dbReference type="NCBI Taxonomy" id="273540"/>
    <lineage>
        <taxon>Eukaryota</taxon>
        <taxon>Viridiplantae</taxon>
        <taxon>Streptophyta</taxon>
        <taxon>Embryophyta</taxon>
        <taxon>Tracheophyta</taxon>
        <taxon>Spermatophyta</taxon>
        <taxon>Magnoliopsida</taxon>
        <taxon>Proteales</taxon>
        <taxon>Proteaceae</taxon>
        <taxon>Protea</taxon>
    </lineage>
</organism>
<feature type="region of interest" description="Disordered" evidence="1">
    <location>
        <begin position="132"/>
        <end position="162"/>
    </location>
</feature>
<sequence length="162" mass="18707">MEMESSRRSIERSREPGLKKPLLSEETERDRSLNAVVDRDPAFQQRVSTVGSGPGAGPLLSRLRMNKRDRNVERVEPVREAYQQQQHQELVKSEGTASLKKLPLLKMKLNEGHVKAELRQFCIMKVSYKGRVDAGQGDQGTSEELEVTKQRQHHKRRLRRHE</sequence>
<evidence type="ECO:0000313" key="2">
    <source>
        <dbReference type="EMBL" id="KAJ4943972.1"/>
    </source>
</evidence>
<dbReference type="AlphaFoldDB" id="A0A9Q0GL83"/>